<keyword evidence="4" id="KW-0233">DNA recombination</keyword>
<gene>
    <name evidence="9" type="primary">bin3_3</name>
    <name evidence="9" type="ORF">NCTC12360_00923</name>
    <name evidence="8" type="ORF">P7E30_18035</name>
</gene>
<name>A0A376H026_ENTGA</name>
<dbReference type="InterPro" id="IPR006120">
    <property type="entry name" value="Resolvase_HTH_dom"/>
</dbReference>
<dbReference type="SUPFAM" id="SSF53041">
    <property type="entry name" value="Resolvase-like"/>
    <property type="match status" value="1"/>
</dbReference>
<keyword evidence="2" id="KW-0229">DNA integration</keyword>
<dbReference type="EMBL" id="UFYW01000001">
    <property type="protein sequence ID" value="STD82494.1"/>
    <property type="molecule type" value="Genomic_DNA"/>
</dbReference>
<dbReference type="InterPro" id="IPR006118">
    <property type="entry name" value="Recombinase_CS"/>
</dbReference>
<evidence type="ECO:0000313" key="10">
    <source>
        <dbReference type="Proteomes" id="UP000254807"/>
    </source>
</evidence>
<reference evidence="9 10" key="1">
    <citation type="submission" date="2018-06" db="EMBL/GenBank/DDBJ databases">
        <authorList>
            <consortium name="Pathogen Informatics"/>
            <person name="Doyle S."/>
        </authorList>
    </citation>
    <scope>NUCLEOTIDE SEQUENCE [LARGE SCALE GENOMIC DNA]</scope>
    <source>
        <strain evidence="9 10">NCTC12360</strain>
    </source>
</reference>
<dbReference type="GO" id="GO:0003677">
    <property type="term" value="F:DNA binding"/>
    <property type="evidence" value="ECO:0007669"/>
    <property type="project" value="UniProtKB-KW"/>
</dbReference>
<dbReference type="InterPro" id="IPR036162">
    <property type="entry name" value="Resolvase-like_N_sf"/>
</dbReference>
<dbReference type="PANTHER" id="PTHR30461">
    <property type="entry name" value="DNA-INVERTASE FROM LAMBDOID PROPHAGE"/>
    <property type="match status" value="1"/>
</dbReference>
<dbReference type="RefSeq" id="WP_010709789.1">
    <property type="nucleotide sequence ID" value="NZ_JARPZN010000029.1"/>
</dbReference>
<feature type="active site" description="O-(5'-phospho-DNA)-serine intermediate" evidence="5 6">
    <location>
        <position position="9"/>
    </location>
</feature>
<protein>
    <submittedName>
        <fullName evidence="8">Recombinase family protein</fullName>
    </submittedName>
    <submittedName>
        <fullName evidence="9">Resolvase</fullName>
    </submittedName>
</protein>
<dbReference type="EMBL" id="JARPZN010000029">
    <property type="protein sequence ID" value="MDT2692067.1"/>
    <property type="molecule type" value="Genomic_DNA"/>
</dbReference>
<evidence type="ECO:0000313" key="8">
    <source>
        <dbReference type="EMBL" id="MDT2692067.1"/>
    </source>
</evidence>
<dbReference type="InterPro" id="IPR050639">
    <property type="entry name" value="SSR_resolvase"/>
</dbReference>
<evidence type="ECO:0000256" key="2">
    <source>
        <dbReference type="ARBA" id="ARBA00022908"/>
    </source>
</evidence>
<dbReference type="GO" id="GO:0015074">
    <property type="term" value="P:DNA integration"/>
    <property type="evidence" value="ECO:0007669"/>
    <property type="project" value="UniProtKB-KW"/>
</dbReference>
<evidence type="ECO:0000313" key="9">
    <source>
        <dbReference type="EMBL" id="STD82494.1"/>
    </source>
</evidence>
<dbReference type="PROSITE" id="PS00397">
    <property type="entry name" value="RECOMBINASES_1"/>
    <property type="match status" value="1"/>
</dbReference>
<dbReference type="InterPro" id="IPR006119">
    <property type="entry name" value="Resolv_N"/>
</dbReference>
<dbReference type="PANTHER" id="PTHR30461:SF26">
    <property type="entry name" value="RESOLVASE HOMOLOG YNEB"/>
    <property type="match status" value="1"/>
</dbReference>
<proteinExistence type="inferred from homology"/>
<sequence length="205" mass="23999">MRIGYIRVSSTDQNESRQIEEMKSFSVEKWFIEKQSGATIKERPVFQDVLQFVRPGDTLLVEAIDRLGRNYDEIIETIQWLKKRDVQLMITSLPIMTEAIDHPLLDRFIKDLILQVLAMMAEQERMESKRRQEQGIALAKAKGHYRGRPVDYSPVSKNRQKQIIYTRIVEMLKAEWGISAIARETGVSRPTIYRIKKELEMKGEE</sequence>
<evidence type="ECO:0000256" key="6">
    <source>
        <dbReference type="PROSITE-ProRule" id="PRU10137"/>
    </source>
</evidence>
<dbReference type="PROSITE" id="PS51736">
    <property type="entry name" value="RECOMBINASES_3"/>
    <property type="match status" value="1"/>
</dbReference>
<evidence type="ECO:0000256" key="3">
    <source>
        <dbReference type="ARBA" id="ARBA00023125"/>
    </source>
</evidence>
<dbReference type="OrthoDB" id="9797501at2"/>
<dbReference type="Pfam" id="PF00239">
    <property type="entry name" value="Resolvase"/>
    <property type="match status" value="1"/>
</dbReference>
<evidence type="ECO:0000256" key="4">
    <source>
        <dbReference type="ARBA" id="ARBA00023172"/>
    </source>
</evidence>
<dbReference type="CDD" id="cd03768">
    <property type="entry name" value="SR_ResInv"/>
    <property type="match status" value="1"/>
</dbReference>
<dbReference type="Gene3D" id="3.40.50.1390">
    <property type="entry name" value="Resolvase, N-terminal catalytic domain"/>
    <property type="match status" value="1"/>
</dbReference>
<reference evidence="8" key="2">
    <citation type="submission" date="2023-03" db="EMBL/GenBank/DDBJ databases">
        <authorList>
            <person name="Shen W."/>
            <person name="Cai J."/>
        </authorList>
    </citation>
    <scope>NUCLEOTIDE SEQUENCE</scope>
    <source>
        <strain evidence="8">K69-2</strain>
    </source>
</reference>
<accession>A0A376H026</accession>
<evidence type="ECO:0000259" key="7">
    <source>
        <dbReference type="PROSITE" id="PS51736"/>
    </source>
</evidence>
<evidence type="ECO:0000256" key="5">
    <source>
        <dbReference type="PIRSR" id="PIRSR606118-50"/>
    </source>
</evidence>
<dbReference type="Proteomes" id="UP000254807">
    <property type="component" value="Unassembled WGS sequence"/>
</dbReference>
<dbReference type="Gene3D" id="1.10.10.60">
    <property type="entry name" value="Homeodomain-like"/>
    <property type="match status" value="1"/>
</dbReference>
<evidence type="ECO:0000256" key="1">
    <source>
        <dbReference type="ARBA" id="ARBA00009913"/>
    </source>
</evidence>
<dbReference type="Proteomes" id="UP001183682">
    <property type="component" value="Unassembled WGS sequence"/>
</dbReference>
<dbReference type="PROSITE" id="PS00398">
    <property type="entry name" value="RECOMBINASES_2"/>
    <property type="match status" value="1"/>
</dbReference>
<comment type="similarity">
    <text evidence="1">Belongs to the site-specific recombinase resolvase family.</text>
</comment>
<dbReference type="GO" id="GO:0000150">
    <property type="term" value="F:DNA strand exchange activity"/>
    <property type="evidence" value="ECO:0007669"/>
    <property type="project" value="InterPro"/>
</dbReference>
<keyword evidence="10" id="KW-1185">Reference proteome</keyword>
<dbReference type="SMART" id="SM00857">
    <property type="entry name" value="Resolvase"/>
    <property type="match status" value="1"/>
</dbReference>
<dbReference type="Pfam" id="PF02796">
    <property type="entry name" value="HTH_7"/>
    <property type="match status" value="1"/>
</dbReference>
<organism evidence="9 10">
    <name type="scientific">Enterococcus gallinarum</name>
    <dbReference type="NCBI Taxonomy" id="1353"/>
    <lineage>
        <taxon>Bacteria</taxon>
        <taxon>Bacillati</taxon>
        <taxon>Bacillota</taxon>
        <taxon>Bacilli</taxon>
        <taxon>Lactobacillales</taxon>
        <taxon>Enterococcaceae</taxon>
        <taxon>Enterococcus</taxon>
    </lineage>
</organism>
<feature type="domain" description="Resolvase/invertase-type recombinase catalytic" evidence="7">
    <location>
        <begin position="1"/>
        <end position="143"/>
    </location>
</feature>
<keyword evidence="3" id="KW-0238">DNA-binding</keyword>
<dbReference type="AlphaFoldDB" id="A0A376H026"/>